<dbReference type="EMBL" id="OA882229">
    <property type="protein sequence ID" value="CAD7273973.1"/>
    <property type="molecule type" value="Genomic_DNA"/>
</dbReference>
<keyword evidence="5" id="KW-1185">Reference proteome</keyword>
<sequence length="520" mass="58910">MKHHLTFRSEGSVKRLCELVFVMATDDEQVPGKGASLETTSTSPESISHSVALRRPRRKNAGRNMGSLLNELAAKEGMYWLSNNREKERGNQTFSSFLKSLEEESDSRFDDLERADGYLRDWSDDEHEEFEQHPNLGRAKKFEVLTRKAIQLLDVDATVESGSSASSMKFLSDAEKFSKLREKLRLRKLERIVSQSSKSGREEEKRSSCRNMPFRKISEEKSRRILERLQSKLSREEQKIRIAQLKARMRPSIRFCSMSLRLIPETAVVEPVRETVRGGKGKHDVIVKEEPLDEDKADVDESSSTQGSAEPDNRAMNDNFQQVQTVVISDIAQPKCEKESSVKEEISESETAAAKRAFSLVNGANETHLNVIKSEHGENPTEISVTGVCRAGASSVSENSEESCERLVNLNVLTFPDDESFRRVFPAKQAQRIRSLCPITLLPARYVDPLTKASQSILKDPADRLHIPYYDAEAFKVIRSIYSGKHADVLSASRVASKKKRLIRKRRQRYSEVTEKITGE</sequence>
<name>A0A7R9BEY4_9CRUS</name>
<evidence type="ECO:0000256" key="2">
    <source>
        <dbReference type="SAM" id="MobiDB-lite"/>
    </source>
</evidence>
<dbReference type="Proteomes" id="UP000678499">
    <property type="component" value="Unassembled WGS sequence"/>
</dbReference>
<dbReference type="PANTHER" id="PTHR13275">
    <property type="entry name" value="YL-1 PROTEIN TRANSCRIPTION FACTOR-LIKE 1"/>
    <property type="match status" value="1"/>
</dbReference>
<proteinExistence type="predicted"/>
<dbReference type="EMBL" id="CAJPEX010000192">
    <property type="protein sequence ID" value="CAG0914125.1"/>
    <property type="molecule type" value="Genomic_DNA"/>
</dbReference>
<feature type="region of interest" description="Disordered" evidence="2">
    <location>
        <begin position="280"/>
        <end position="316"/>
    </location>
</feature>
<evidence type="ECO:0000259" key="3">
    <source>
        <dbReference type="SMART" id="SM00993"/>
    </source>
</evidence>
<accession>A0A7R9BEY4</accession>
<reference evidence="4" key="1">
    <citation type="submission" date="2020-11" db="EMBL/GenBank/DDBJ databases">
        <authorList>
            <person name="Tran Van P."/>
        </authorList>
    </citation>
    <scope>NUCLEOTIDE SEQUENCE</scope>
</reference>
<feature type="compositionally biased region" description="Basic and acidic residues" evidence="2">
    <location>
        <begin position="280"/>
        <end position="290"/>
    </location>
</feature>
<dbReference type="InterPro" id="IPR013272">
    <property type="entry name" value="Vps72/YL1_C"/>
</dbReference>
<feature type="region of interest" description="Disordered" evidence="2">
    <location>
        <begin position="195"/>
        <end position="214"/>
    </location>
</feature>
<feature type="compositionally biased region" description="Polar residues" evidence="2">
    <location>
        <begin position="37"/>
        <end position="49"/>
    </location>
</feature>
<feature type="compositionally biased region" description="Acidic residues" evidence="2">
    <location>
        <begin position="291"/>
        <end position="301"/>
    </location>
</feature>
<feature type="domain" description="Vps72/YL1 C-terminal" evidence="3">
    <location>
        <begin position="435"/>
        <end position="478"/>
    </location>
</feature>
<evidence type="ECO:0000313" key="5">
    <source>
        <dbReference type="Proteomes" id="UP000678499"/>
    </source>
</evidence>
<organism evidence="4">
    <name type="scientific">Notodromas monacha</name>
    <dbReference type="NCBI Taxonomy" id="399045"/>
    <lineage>
        <taxon>Eukaryota</taxon>
        <taxon>Metazoa</taxon>
        <taxon>Ecdysozoa</taxon>
        <taxon>Arthropoda</taxon>
        <taxon>Crustacea</taxon>
        <taxon>Oligostraca</taxon>
        <taxon>Ostracoda</taxon>
        <taxon>Podocopa</taxon>
        <taxon>Podocopida</taxon>
        <taxon>Cypridocopina</taxon>
        <taxon>Cypridoidea</taxon>
        <taxon>Cyprididae</taxon>
        <taxon>Notodromas</taxon>
    </lineage>
</organism>
<protein>
    <recommendedName>
        <fullName evidence="3">Vps72/YL1 C-terminal domain-containing protein</fullName>
    </recommendedName>
</protein>
<evidence type="ECO:0000256" key="1">
    <source>
        <dbReference type="SAM" id="Coils"/>
    </source>
</evidence>
<dbReference type="GO" id="GO:0005634">
    <property type="term" value="C:nucleus"/>
    <property type="evidence" value="ECO:0007669"/>
    <property type="project" value="TreeGrafter"/>
</dbReference>
<gene>
    <name evidence="4" type="ORF">NMOB1V02_LOCUS1833</name>
</gene>
<dbReference type="AlphaFoldDB" id="A0A7R9BEY4"/>
<feature type="compositionally biased region" description="Basic residues" evidence="2">
    <location>
        <begin position="52"/>
        <end position="61"/>
    </location>
</feature>
<dbReference type="PANTHER" id="PTHR13275:SF4">
    <property type="entry name" value="VACUOLAR PROTEIN SORTING-ASSOCIATED PROTEIN 72 HOMOLOG"/>
    <property type="match status" value="1"/>
</dbReference>
<feature type="region of interest" description="Disordered" evidence="2">
    <location>
        <begin position="30"/>
        <end position="64"/>
    </location>
</feature>
<evidence type="ECO:0000313" key="4">
    <source>
        <dbReference type="EMBL" id="CAD7273973.1"/>
    </source>
</evidence>
<dbReference type="SMART" id="SM00993">
    <property type="entry name" value="YL1_C"/>
    <property type="match status" value="1"/>
</dbReference>
<keyword evidence="1" id="KW-0175">Coiled coil</keyword>
<feature type="coiled-coil region" evidence="1">
    <location>
        <begin position="219"/>
        <end position="246"/>
    </location>
</feature>
<dbReference type="OrthoDB" id="78296at2759"/>